<keyword evidence="3" id="KW-1185">Reference proteome</keyword>
<reference evidence="2 3" key="1">
    <citation type="submission" date="2020-05" db="EMBL/GenBank/DDBJ databases">
        <title>Complete closed genome sequence of Defluviicoccus vanus.</title>
        <authorList>
            <person name="Bessarab I."/>
            <person name="Arumugam K."/>
            <person name="Maszenan A.M."/>
            <person name="Seviour R.J."/>
            <person name="Williams R.B."/>
        </authorList>
    </citation>
    <scope>NUCLEOTIDE SEQUENCE [LARGE SCALE GENOMIC DNA]</scope>
    <source>
        <strain evidence="2 3">Ben 114</strain>
    </source>
</reference>
<proteinExistence type="predicted"/>
<sequence>MPAAGLYTATASGGGPVEANPRNVAGAVSKPASFTRVAVVECQRANAGDPLFNLDTRSAVADWRRPNGM</sequence>
<evidence type="ECO:0000256" key="1">
    <source>
        <dbReference type="SAM" id="MobiDB-lite"/>
    </source>
</evidence>
<dbReference type="EMBL" id="CP053923">
    <property type="protein sequence ID" value="QNT70181.1"/>
    <property type="molecule type" value="Genomic_DNA"/>
</dbReference>
<dbReference type="KEGG" id="dvn:HQ394_13695"/>
<dbReference type="AlphaFoldDB" id="A0A7H1N395"/>
<dbReference type="Proteomes" id="UP000516369">
    <property type="component" value="Chromosome"/>
</dbReference>
<evidence type="ECO:0000313" key="3">
    <source>
        <dbReference type="Proteomes" id="UP000516369"/>
    </source>
</evidence>
<gene>
    <name evidence="2" type="ORF">HQ394_13695</name>
</gene>
<feature type="region of interest" description="Disordered" evidence="1">
    <location>
        <begin position="1"/>
        <end position="20"/>
    </location>
</feature>
<accession>A0A7H1N395</accession>
<evidence type="ECO:0000313" key="2">
    <source>
        <dbReference type="EMBL" id="QNT70181.1"/>
    </source>
</evidence>
<organism evidence="2 3">
    <name type="scientific">Defluviicoccus vanus</name>
    <dbReference type="NCBI Taxonomy" id="111831"/>
    <lineage>
        <taxon>Bacteria</taxon>
        <taxon>Pseudomonadati</taxon>
        <taxon>Pseudomonadota</taxon>
        <taxon>Alphaproteobacteria</taxon>
        <taxon>Rhodospirillales</taxon>
        <taxon>Rhodospirillaceae</taxon>
        <taxon>Defluviicoccus</taxon>
    </lineage>
</organism>
<name>A0A7H1N395_9PROT</name>
<dbReference type="RefSeq" id="WP_190260667.1">
    <property type="nucleotide sequence ID" value="NZ_CP053923.1"/>
</dbReference>
<protein>
    <submittedName>
        <fullName evidence="2">Uncharacterized protein</fullName>
    </submittedName>
</protein>